<dbReference type="InterPro" id="IPR002110">
    <property type="entry name" value="Ankyrin_rpt"/>
</dbReference>
<protein>
    <submittedName>
        <fullName evidence="2">Ankyrin repeat family protein</fullName>
    </submittedName>
</protein>
<gene>
    <name evidence="2" type="ORF">MIND_01394900</name>
</gene>
<dbReference type="RefSeq" id="XP_037213361.1">
    <property type="nucleotide sequence ID" value="XM_037370360.1"/>
</dbReference>
<dbReference type="Gene3D" id="1.25.40.20">
    <property type="entry name" value="Ankyrin repeat-containing domain"/>
    <property type="match status" value="1"/>
</dbReference>
<comment type="caution">
    <text evidence="2">The sequence shown here is derived from an EMBL/GenBank/DDBJ whole genome shotgun (WGS) entry which is preliminary data.</text>
</comment>
<dbReference type="InterPro" id="IPR036770">
    <property type="entry name" value="Ankyrin_rpt-contain_sf"/>
</dbReference>
<feature type="repeat" description="ANK" evidence="1">
    <location>
        <begin position="255"/>
        <end position="287"/>
    </location>
</feature>
<organism evidence="2 3">
    <name type="scientific">Mycena indigotica</name>
    <dbReference type="NCBI Taxonomy" id="2126181"/>
    <lineage>
        <taxon>Eukaryota</taxon>
        <taxon>Fungi</taxon>
        <taxon>Dikarya</taxon>
        <taxon>Basidiomycota</taxon>
        <taxon>Agaricomycotina</taxon>
        <taxon>Agaricomycetes</taxon>
        <taxon>Agaricomycetidae</taxon>
        <taxon>Agaricales</taxon>
        <taxon>Marasmiineae</taxon>
        <taxon>Mycenaceae</taxon>
        <taxon>Mycena</taxon>
    </lineage>
</organism>
<dbReference type="Gene3D" id="3.40.630.30">
    <property type="match status" value="1"/>
</dbReference>
<name>A0A8H6S112_9AGAR</name>
<dbReference type="InterPro" id="IPR016181">
    <property type="entry name" value="Acyl_CoA_acyltransferase"/>
</dbReference>
<dbReference type="EMBL" id="JACAZF010000017">
    <property type="protein sequence ID" value="KAF7289330.1"/>
    <property type="molecule type" value="Genomic_DNA"/>
</dbReference>
<dbReference type="AlphaFoldDB" id="A0A8H6S112"/>
<evidence type="ECO:0000313" key="2">
    <source>
        <dbReference type="EMBL" id="KAF7289330.1"/>
    </source>
</evidence>
<reference evidence="2" key="1">
    <citation type="submission" date="2020-05" db="EMBL/GenBank/DDBJ databases">
        <title>Mycena genomes resolve the evolution of fungal bioluminescence.</title>
        <authorList>
            <person name="Tsai I.J."/>
        </authorList>
    </citation>
    <scope>NUCLEOTIDE SEQUENCE</scope>
    <source>
        <strain evidence="2">171206Taipei</strain>
    </source>
</reference>
<dbReference type="GeneID" id="59352876"/>
<dbReference type="SUPFAM" id="SSF48403">
    <property type="entry name" value="Ankyrin repeat"/>
    <property type="match status" value="1"/>
</dbReference>
<dbReference type="SUPFAM" id="SSF55729">
    <property type="entry name" value="Acyl-CoA N-acyltransferases (Nat)"/>
    <property type="match status" value="1"/>
</dbReference>
<proteinExistence type="predicted"/>
<evidence type="ECO:0000256" key="1">
    <source>
        <dbReference type="PROSITE-ProRule" id="PRU00023"/>
    </source>
</evidence>
<dbReference type="OrthoDB" id="508139at2759"/>
<sequence length="552" mass="62864">MVILDTSKLAISIEVRDHWHHQHPEAIQIIDVTARHPQQGQLGAIASLTAWRLVRAHIRDDFLHILDADHQELANVFDKYGQVRPHIIEPVYYNGSGCWGKELNKGSLFYVFGVSVEKRFRGQGIGSWFLDKFLHSDQVQQLDVVTCWPAPMNRHGALWEATRDRQLAFFRKNHFRRIGRTSLFGYSSNEVHPSRRIAVAQDVEQLGADFKAPDNPKLEFPLHTAIYLDTTSQVIDTIQQHYNRDPSSIHVSDWVGATPLHIAAAKPNVFALRKLLSWDMSADLVNTKNAEGETPLGTLRAHMNAARMVADANLSLDWQGYPEDALEAEFLLKRSMGIPVPSTFQQYIGNNRYGCTCGHCGGGWFSPRMRFQLTSACDHHWARFMGLIVEILDKEVFESKQVTELEDFLDPCCRYIPPVFKSSFFKTFYEGYCSVFCLVWQSLTAPDAVLSWDSVRHQSDFPGAPNRMGTNFYFRKGGLVAYVFDAITDRAYEVSALRNGEHDEKHKDNVRWTALPTCANDLDFRLVRSMLGLSRGAKWGPYTRSDFEALGY</sequence>
<accession>A0A8H6S112</accession>
<keyword evidence="3" id="KW-1185">Reference proteome</keyword>
<dbReference type="Proteomes" id="UP000636479">
    <property type="component" value="Unassembled WGS sequence"/>
</dbReference>
<keyword evidence="1" id="KW-0040">ANK repeat</keyword>
<evidence type="ECO:0000313" key="3">
    <source>
        <dbReference type="Proteomes" id="UP000636479"/>
    </source>
</evidence>
<dbReference type="PROSITE" id="PS50088">
    <property type="entry name" value="ANK_REPEAT"/>
    <property type="match status" value="1"/>
</dbReference>